<accession>A0A7U3ZMC6</accession>
<dbReference type="EMBL" id="CP002859">
    <property type="protein sequence ID" value="AEI49852.1"/>
    <property type="molecule type" value="Genomic_DNA"/>
</dbReference>
<keyword evidence="2" id="KW-1185">Reference proteome</keyword>
<name>A0A7U3ZMC6_RUNSL</name>
<gene>
    <name evidence="1" type="ordered locus">Runsl_3488</name>
</gene>
<dbReference type="AlphaFoldDB" id="A0A7U3ZMC6"/>
<dbReference type="KEGG" id="rsi:Runsl_3488"/>
<evidence type="ECO:0000313" key="2">
    <source>
        <dbReference type="Proteomes" id="UP000000493"/>
    </source>
</evidence>
<protein>
    <submittedName>
        <fullName evidence="1">Uncharacterized protein</fullName>
    </submittedName>
</protein>
<reference evidence="1 2" key="2">
    <citation type="journal article" date="2012" name="Stand. Genomic Sci.">
        <title>Complete genome sequence of the aquatic bacterium Runella slithyformis type strain (LSU 4(T)).</title>
        <authorList>
            <person name="Copeland A."/>
            <person name="Zhang X."/>
            <person name="Misra M."/>
            <person name="Lapidus A."/>
            <person name="Nolan M."/>
            <person name="Lucas S."/>
            <person name="Deshpande S."/>
            <person name="Cheng J.F."/>
            <person name="Tapia R."/>
            <person name="Goodwin L.A."/>
            <person name="Pitluck S."/>
            <person name="Liolios K."/>
            <person name="Pagani I."/>
            <person name="Ivanova N."/>
            <person name="Mikhailova N."/>
            <person name="Pati A."/>
            <person name="Chen A."/>
            <person name="Palaniappan K."/>
            <person name="Land M."/>
            <person name="Hauser L."/>
            <person name="Pan C."/>
            <person name="Jeffries C.D."/>
            <person name="Detter J.C."/>
            <person name="Brambilla E.M."/>
            <person name="Rohde M."/>
            <person name="Djao O.D."/>
            <person name="Goker M."/>
            <person name="Sikorski J."/>
            <person name="Tindall B.J."/>
            <person name="Woyke T."/>
            <person name="Bristow J."/>
            <person name="Eisen J.A."/>
            <person name="Markowitz V."/>
            <person name="Hugenholtz P."/>
            <person name="Kyrpides N.C."/>
            <person name="Klenk H.P."/>
            <person name="Mavromatis K."/>
        </authorList>
    </citation>
    <scope>NUCLEOTIDE SEQUENCE [LARGE SCALE GENOMIC DNA]</scope>
    <source>
        <strain evidence="2">ATCC 29530 / DSM 19594 / LMG 11500 / NCIMB 11436 / LSU 4</strain>
    </source>
</reference>
<evidence type="ECO:0000313" key="1">
    <source>
        <dbReference type="EMBL" id="AEI49852.1"/>
    </source>
</evidence>
<dbReference type="Proteomes" id="UP000000493">
    <property type="component" value="Chromosome"/>
</dbReference>
<reference evidence="2" key="1">
    <citation type="submission" date="2011-06" db="EMBL/GenBank/DDBJ databases">
        <title>The complete genome of chromosome of Runella slithyformis DSM 19594.</title>
        <authorList>
            <consortium name="US DOE Joint Genome Institute (JGI-PGF)"/>
            <person name="Lucas S."/>
            <person name="Han J."/>
            <person name="Lapidus A."/>
            <person name="Bruce D."/>
            <person name="Goodwin L."/>
            <person name="Pitluck S."/>
            <person name="Peters L."/>
            <person name="Kyrpides N."/>
            <person name="Mavromatis K."/>
            <person name="Ivanova N."/>
            <person name="Ovchinnikova G."/>
            <person name="Zhang X."/>
            <person name="Misra M."/>
            <person name="Detter J.C."/>
            <person name="Tapia R."/>
            <person name="Han C."/>
            <person name="Land M."/>
            <person name="Hauser L."/>
            <person name="Markowitz V."/>
            <person name="Cheng J.-F."/>
            <person name="Hugenholtz P."/>
            <person name="Woyke T."/>
            <person name="Wu D."/>
            <person name="Tindall B."/>
            <person name="Faehrich R."/>
            <person name="Brambilla E."/>
            <person name="Klenk H.-P."/>
            <person name="Eisen J.A."/>
        </authorList>
    </citation>
    <scope>NUCLEOTIDE SEQUENCE [LARGE SCALE GENOMIC DNA]</scope>
    <source>
        <strain evidence="2">ATCC 29530 / DSM 19594 / LMG 11500 / NCIMB 11436 / LSU 4</strain>
    </source>
</reference>
<proteinExistence type="predicted"/>
<sequence length="42" mass="4794">MYCFFGKLKNRPNGTEEHSGHLGACLIKNSVNYTLNFLFLTN</sequence>
<organism evidence="1 2">
    <name type="scientific">Runella slithyformis (strain ATCC 29530 / DSM 19594 / LMG 11500 / NCIMB 11436 / LSU 4)</name>
    <dbReference type="NCBI Taxonomy" id="761193"/>
    <lineage>
        <taxon>Bacteria</taxon>
        <taxon>Pseudomonadati</taxon>
        <taxon>Bacteroidota</taxon>
        <taxon>Cytophagia</taxon>
        <taxon>Cytophagales</taxon>
        <taxon>Spirosomataceae</taxon>
        <taxon>Runella</taxon>
    </lineage>
</organism>